<feature type="compositionally biased region" description="Basic residues" evidence="1">
    <location>
        <begin position="48"/>
        <end position="69"/>
    </location>
</feature>
<evidence type="ECO:0000256" key="1">
    <source>
        <dbReference type="SAM" id="MobiDB-lite"/>
    </source>
</evidence>
<dbReference type="Proteomes" id="UP000291591">
    <property type="component" value="Unassembled WGS sequence"/>
</dbReference>
<dbReference type="AlphaFoldDB" id="A0A4Q7V076"/>
<evidence type="ECO:0000313" key="3">
    <source>
        <dbReference type="Proteomes" id="UP000291591"/>
    </source>
</evidence>
<comment type="caution">
    <text evidence="2">The sequence shown here is derived from an EMBL/GenBank/DDBJ whole genome shotgun (WGS) entry which is preliminary data.</text>
</comment>
<name>A0A4Q7V076_PSEST</name>
<protein>
    <submittedName>
        <fullName evidence="2">Uncharacterized protein</fullName>
    </submittedName>
</protein>
<sequence>MARKGSGKRGGNRKGYIAPGRRNVYDALRRQGASKSKAAAIANSGTTHAKRSASARKAARTRAARGRKR</sequence>
<gene>
    <name evidence="2" type="ORF">EV383_4400</name>
</gene>
<proteinExistence type="predicted"/>
<dbReference type="Pfam" id="PF23855">
    <property type="entry name" value="DUF7218"/>
    <property type="match status" value="1"/>
</dbReference>
<accession>A0A4Q7V076</accession>
<organism evidence="2 3">
    <name type="scientific">Pseudonocardia sediminis</name>
    <dbReference type="NCBI Taxonomy" id="1397368"/>
    <lineage>
        <taxon>Bacteria</taxon>
        <taxon>Bacillati</taxon>
        <taxon>Actinomycetota</taxon>
        <taxon>Actinomycetes</taxon>
        <taxon>Pseudonocardiales</taxon>
        <taxon>Pseudonocardiaceae</taxon>
        <taxon>Pseudonocardia</taxon>
    </lineage>
</organism>
<evidence type="ECO:0000313" key="2">
    <source>
        <dbReference type="EMBL" id="RZT87475.1"/>
    </source>
</evidence>
<feature type="compositionally biased region" description="Low complexity" evidence="1">
    <location>
        <begin position="33"/>
        <end position="42"/>
    </location>
</feature>
<reference evidence="2 3" key="1">
    <citation type="submission" date="2019-02" db="EMBL/GenBank/DDBJ databases">
        <title>Sequencing the genomes of 1000 actinobacteria strains.</title>
        <authorList>
            <person name="Klenk H.-P."/>
        </authorList>
    </citation>
    <scope>NUCLEOTIDE SEQUENCE [LARGE SCALE GENOMIC DNA]</scope>
    <source>
        <strain evidence="2 3">DSM 45779</strain>
    </source>
</reference>
<feature type="compositionally biased region" description="Basic residues" evidence="1">
    <location>
        <begin position="1"/>
        <end position="12"/>
    </location>
</feature>
<keyword evidence="3" id="KW-1185">Reference proteome</keyword>
<dbReference type="InterPro" id="IPR055642">
    <property type="entry name" value="DUF7218"/>
</dbReference>
<feature type="region of interest" description="Disordered" evidence="1">
    <location>
        <begin position="1"/>
        <end position="69"/>
    </location>
</feature>
<dbReference type="RefSeq" id="WP_423213657.1">
    <property type="nucleotide sequence ID" value="NZ_SHKL01000001.1"/>
</dbReference>
<dbReference type="EMBL" id="SHKL01000001">
    <property type="protein sequence ID" value="RZT87475.1"/>
    <property type="molecule type" value="Genomic_DNA"/>
</dbReference>